<dbReference type="Pfam" id="PF14341">
    <property type="entry name" value="PilX_N"/>
    <property type="match status" value="1"/>
</dbReference>
<keyword evidence="4" id="KW-1185">Reference proteome</keyword>
<evidence type="ECO:0000313" key="4">
    <source>
        <dbReference type="Proteomes" id="UP000630528"/>
    </source>
</evidence>
<protein>
    <recommendedName>
        <fullName evidence="2">Type 4 fimbrial biogenesis protein PilX N-terminal domain-containing protein</fullName>
    </recommendedName>
</protein>
<name>A0A934WPH7_9BURK</name>
<evidence type="ECO:0000259" key="2">
    <source>
        <dbReference type="Pfam" id="PF14341"/>
    </source>
</evidence>
<accession>A0A934WPH7</accession>
<evidence type="ECO:0000313" key="3">
    <source>
        <dbReference type="EMBL" id="MBK6008463.1"/>
    </source>
</evidence>
<dbReference type="RefSeq" id="WP_201175821.1">
    <property type="nucleotide sequence ID" value="NZ_JAEPWM010000010.1"/>
</dbReference>
<dbReference type="Proteomes" id="UP000630528">
    <property type="component" value="Unassembled WGS sequence"/>
</dbReference>
<reference evidence="3" key="2">
    <citation type="submission" date="2021-01" db="EMBL/GenBank/DDBJ databases">
        <authorList>
            <person name="Kang M."/>
        </authorList>
    </citation>
    <scope>NUCLEOTIDE SEQUENCE</scope>
    <source>
        <strain evidence="3">KACC 17527</strain>
    </source>
</reference>
<organism evidence="3 4">
    <name type="scientific">Ramlibacter ginsenosidimutans</name>
    <dbReference type="NCBI Taxonomy" id="502333"/>
    <lineage>
        <taxon>Bacteria</taxon>
        <taxon>Pseudomonadati</taxon>
        <taxon>Pseudomonadota</taxon>
        <taxon>Betaproteobacteria</taxon>
        <taxon>Burkholderiales</taxon>
        <taxon>Comamonadaceae</taxon>
        <taxon>Ramlibacter</taxon>
    </lineage>
</organism>
<proteinExistence type="predicted"/>
<dbReference type="InterPro" id="IPR025746">
    <property type="entry name" value="PilX_N_dom"/>
</dbReference>
<evidence type="ECO:0000256" key="1">
    <source>
        <dbReference type="SAM" id="Phobius"/>
    </source>
</evidence>
<gene>
    <name evidence="3" type="ORF">JJB11_20365</name>
</gene>
<dbReference type="EMBL" id="JAEPWM010000010">
    <property type="protein sequence ID" value="MBK6008463.1"/>
    <property type="molecule type" value="Genomic_DNA"/>
</dbReference>
<comment type="caution">
    <text evidence="3">The sequence shown here is derived from an EMBL/GenBank/DDBJ whole genome shotgun (WGS) entry which is preliminary data.</text>
</comment>
<keyword evidence="1" id="KW-0472">Membrane</keyword>
<feature type="transmembrane region" description="Helical" evidence="1">
    <location>
        <begin position="7"/>
        <end position="27"/>
    </location>
</feature>
<feature type="domain" description="Type 4 fimbrial biogenesis protein PilX N-terminal" evidence="2">
    <location>
        <begin position="5"/>
        <end position="53"/>
    </location>
</feature>
<keyword evidence="1" id="KW-1133">Transmembrane helix</keyword>
<reference evidence="3" key="1">
    <citation type="journal article" date="2012" name="J. Microbiol. Biotechnol.">
        <title>Ramlibacter ginsenosidimutans sp. nov., with ginsenoside-converting activity.</title>
        <authorList>
            <person name="Wang L."/>
            <person name="An D.S."/>
            <person name="Kim S.G."/>
            <person name="Jin F.X."/>
            <person name="Kim S.C."/>
            <person name="Lee S.T."/>
            <person name="Im W.T."/>
        </authorList>
    </citation>
    <scope>NUCLEOTIDE SEQUENCE</scope>
    <source>
        <strain evidence="3">KACC 17527</strain>
    </source>
</reference>
<sequence length="171" mass="18024">MKQQRGFSLVVTLILMALVMVLGLSAYKLSRTSQTLAGNVQFRGAAFSEAEAAAELAENWLSQGTNFRNAGFTTYASGTGLYPQGYMAAHGIDPVTMTWGSTNSVAGSDANQRYLIELLAANRTLPSSGVALGGRRSSGCNLVNTYRVVGRGQSGRGASVLVQTVYTVLSC</sequence>
<keyword evidence="1" id="KW-0812">Transmembrane</keyword>
<dbReference type="AlphaFoldDB" id="A0A934WPH7"/>